<organism evidence="1">
    <name type="scientific">Medicago truncatula</name>
    <name type="common">Barrel medic</name>
    <name type="synonym">Medicago tribuloides</name>
    <dbReference type="NCBI Taxonomy" id="3880"/>
    <lineage>
        <taxon>Eukaryota</taxon>
        <taxon>Viridiplantae</taxon>
        <taxon>Streptophyta</taxon>
        <taxon>Embryophyta</taxon>
        <taxon>Tracheophyta</taxon>
        <taxon>Spermatophyta</taxon>
        <taxon>Magnoliopsida</taxon>
        <taxon>eudicotyledons</taxon>
        <taxon>Gunneridae</taxon>
        <taxon>Pentapetalae</taxon>
        <taxon>rosids</taxon>
        <taxon>fabids</taxon>
        <taxon>Fabales</taxon>
        <taxon>Fabaceae</taxon>
        <taxon>Papilionoideae</taxon>
        <taxon>50 kb inversion clade</taxon>
        <taxon>NPAAA clade</taxon>
        <taxon>Hologalegina</taxon>
        <taxon>IRL clade</taxon>
        <taxon>Trifolieae</taxon>
        <taxon>Medicago</taxon>
    </lineage>
</organism>
<dbReference type="EMBL" id="AC157777">
    <property type="protein sequence ID" value="ABD33401.2"/>
    <property type="molecule type" value="Genomic_DNA"/>
</dbReference>
<reference evidence="1" key="2">
    <citation type="submission" date="2007-03" db="EMBL/GenBank/DDBJ databases">
        <authorList>
            <consortium name="The International Medicago Genome Annotation Group"/>
        </authorList>
    </citation>
    <scope>NUCLEOTIDE SEQUENCE</scope>
</reference>
<proteinExistence type="predicted"/>
<gene>
    <name evidence="1" type="ORF">MtrDRAFT_AC157777g38v2</name>
</gene>
<evidence type="ECO:0000313" key="1">
    <source>
        <dbReference type="EMBL" id="ABD33401.2"/>
    </source>
</evidence>
<name>Q2HRY6_MEDTR</name>
<reference evidence="1" key="1">
    <citation type="submission" date="2005-03" db="EMBL/GenBank/DDBJ databases">
        <authorList>
            <person name="Town C.D."/>
        </authorList>
    </citation>
    <scope>NUCLEOTIDE SEQUENCE</scope>
</reference>
<protein>
    <submittedName>
        <fullName evidence="1">Uncharacterized protein</fullName>
    </submittedName>
</protein>
<accession>Q2HRY6</accession>
<dbReference type="AlphaFoldDB" id="Q2HRY6"/>
<sequence>MIDRLVDRLRLYDTEEIITLQYEKYLLSVKMKHCDDKISRLNTRCDLYEANQTDSDCEGKKEVINIDCNTQLQIILDNFLMSNQVSFEKFEVQCGNLVEKAYESQQKLVEMETECKAIVVDDNPQVISVGLYLKSQQMGSEELTHVQMNIYPSFRWANLNSKGSIVSAWEYLILYAKFMEFLPNKRKKKGDIFFLSFLPP</sequence>